<dbReference type="AlphaFoldDB" id="A0A392RN80"/>
<proteinExistence type="predicted"/>
<dbReference type="EMBL" id="LXQA010242523">
    <property type="protein sequence ID" value="MCI37250.1"/>
    <property type="molecule type" value="Genomic_DNA"/>
</dbReference>
<protein>
    <submittedName>
        <fullName evidence="1">Uncharacterized protein</fullName>
    </submittedName>
</protein>
<dbReference type="Proteomes" id="UP000265520">
    <property type="component" value="Unassembled WGS sequence"/>
</dbReference>
<reference evidence="1 2" key="1">
    <citation type="journal article" date="2018" name="Front. Plant Sci.">
        <title>Red Clover (Trifolium pratense) and Zigzag Clover (T. medium) - A Picture of Genomic Similarities and Differences.</title>
        <authorList>
            <person name="Dluhosova J."/>
            <person name="Istvanek J."/>
            <person name="Nedelnik J."/>
            <person name="Repkova J."/>
        </authorList>
    </citation>
    <scope>NUCLEOTIDE SEQUENCE [LARGE SCALE GENOMIC DNA]</scope>
    <source>
        <strain evidence="2">cv. 10/8</strain>
        <tissue evidence="1">Leaf</tissue>
    </source>
</reference>
<comment type="caution">
    <text evidence="1">The sequence shown here is derived from an EMBL/GenBank/DDBJ whole genome shotgun (WGS) entry which is preliminary data.</text>
</comment>
<evidence type="ECO:0000313" key="2">
    <source>
        <dbReference type="Proteomes" id="UP000265520"/>
    </source>
</evidence>
<name>A0A392RN80_9FABA</name>
<sequence length="53" mass="5563">GAMSGGGPQHHLVQIWFCDRFAVSFCGGPFYGHLLADLVCLGLDPLCVALVSS</sequence>
<keyword evidence="2" id="KW-1185">Reference proteome</keyword>
<feature type="non-terminal residue" evidence="1">
    <location>
        <position position="1"/>
    </location>
</feature>
<evidence type="ECO:0000313" key="1">
    <source>
        <dbReference type="EMBL" id="MCI37250.1"/>
    </source>
</evidence>
<organism evidence="1 2">
    <name type="scientific">Trifolium medium</name>
    <dbReference type="NCBI Taxonomy" id="97028"/>
    <lineage>
        <taxon>Eukaryota</taxon>
        <taxon>Viridiplantae</taxon>
        <taxon>Streptophyta</taxon>
        <taxon>Embryophyta</taxon>
        <taxon>Tracheophyta</taxon>
        <taxon>Spermatophyta</taxon>
        <taxon>Magnoliopsida</taxon>
        <taxon>eudicotyledons</taxon>
        <taxon>Gunneridae</taxon>
        <taxon>Pentapetalae</taxon>
        <taxon>rosids</taxon>
        <taxon>fabids</taxon>
        <taxon>Fabales</taxon>
        <taxon>Fabaceae</taxon>
        <taxon>Papilionoideae</taxon>
        <taxon>50 kb inversion clade</taxon>
        <taxon>NPAAA clade</taxon>
        <taxon>Hologalegina</taxon>
        <taxon>IRL clade</taxon>
        <taxon>Trifolieae</taxon>
        <taxon>Trifolium</taxon>
    </lineage>
</organism>
<accession>A0A392RN80</accession>